<dbReference type="AlphaFoldDB" id="A0A3N4M5D7"/>
<dbReference type="OrthoDB" id="5151590at2759"/>
<protein>
    <recommendedName>
        <fullName evidence="1">Transposase IS30-like HTH domain-containing protein</fullName>
    </recommendedName>
</protein>
<dbReference type="InterPro" id="IPR009057">
    <property type="entry name" value="Homeodomain-like_sf"/>
</dbReference>
<dbReference type="SUPFAM" id="SSF46689">
    <property type="entry name" value="Homeodomain-like"/>
    <property type="match status" value="1"/>
</dbReference>
<dbReference type="InterPro" id="IPR025246">
    <property type="entry name" value="IS30-like_HTH"/>
</dbReference>
<dbReference type="InterPro" id="IPR036388">
    <property type="entry name" value="WH-like_DNA-bd_sf"/>
</dbReference>
<dbReference type="Gene3D" id="1.10.10.10">
    <property type="entry name" value="Winged helix-like DNA-binding domain superfamily/Winged helix DNA-binding domain"/>
    <property type="match status" value="1"/>
</dbReference>
<evidence type="ECO:0000313" key="2">
    <source>
        <dbReference type="EMBL" id="RPB29029.1"/>
    </source>
</evidence>
<accession>A0A3N4M5D7</accession>
<name>A0A3N4M5D7_9PEZI</name>
<dbReference type="Proteomes" id="UP000267821">
    <property type="component" value="Unassembled WGS sequence"/>
</dbReference>
<evidence type="ECO:0000259" key="1">
    <source>
        <dbReference type="Pfam" id="PF13936"/>
    </source>
</evidence>
<evidence type="ECO:0000313" key="3">
    <source>
        <dbReference type="Proteomes" id="UP000267821"/>
    </source>
</evidence>
<reference evidence="2 3" key="1">
    <citation type="journal article" date="2018" name="Nat. Ecol. Evol.">
        <title>Pezizomycetes genomes reveal the molecular basis of ectomycorrhizal truffle lifestyle.</title>
        <authorList>
            <person name="Murat C."/>
            <person name="Payen T."/>
            <person name="Noel B."/>
            <person name="Kuo A."/>
            <person name="Morin E."/>
            <person name="Chen J."/>
            <person name="Kohler A."/>
            <person name="Krizsan K."/>
            <person name="Balestrini R."/>
            <person name="Da Silva C."/>
            <person name="Montanini B."/>
            <person name="Hainaut M."/>
            <person name="Levati E."/>
            <person name="Barry K.W."/>
            <person name="Belfiori B."/>
            <person name="Cichocki N."/>
            <person name="Clum A."/>
            <person name="Dockter R.B."/>
            <person name="Fauchery L."/>
            <person name="Guy J."/>
            <person name="Iotti M."/>
            <person name="Le Tacon F."/>
            <person name="Lindquist E.A."/>
            <person name="Lipzen A."/>
            <person name="Malagnac F."/>
            <person name="Mello A."/>
            <person name="Molinier V."/>
            <person name="Miyauchi S."/>
            <person name="Poulain J."/>
            <person name="Riccioni C."/>
            <person name="Rubini A."/>
            <person name="Sitrit Y."/>
            <person name="Splivallo R."/>
            <person name="Traeger S."/>
            <person name="Wang M."/>
            <person name="Zifcakova L."/>
            <person name="Wipf D."/>
            <person name="Zambonelli A."/>
            <person name="Paolocci F."/>
            <person name="Nowrousian M."/>
            <person name="Ottonello S."/>
            <person name="Baldrian P."/>
            <person name="Spatafora J.W."/>
            <person name="Henrissat B."/>
            <person name="Nagy L.G."/>
            <person name="Aury J.M."/>
            <person name="Wincker P."/>
            <person name="Grigoriev I.V."/>
            <person name="Bonfante P."/>
            <person name="Martin F.M."/>
        </authorList>
    </citation>
    <scope>NUCLEOTIDE SEQUENCE [LARGE SCALE GENOMIC DNA]</scope>
    <source>
        <strain evidence="2 3">ATCC MYA-4762</strain>
    </source>
</reference>
<dbReference type="EMBL" id="ML121528">
    <property type="protein sequence ID" value="RPB29029.1"/>
    <property type="molecule type" value="Genomic_DNA"/>
</dbReference>
<dbReference type="InParanoid" id="A0A3N4M5D7"/>
<proteinExistence type="predicted"/>
<organism evidence="2 3">
    <name type="scientific">Terfezia boudieri ATCC MYA-4762</name>
    <dbReference type="NCBI Taxonomy" id="1051890"/>
    <lineage>
        <taxon>Eukaryota</taxon>
        <taxon>Fungi</taxon>
        <taxon>Dikarya</taxon>
        <taxon>Ascomycota</taxon>
        <taxon>Pezizomycotina</taxon>
        <taxon>Pezizomycetes</taxon>
        <taxon>Pezizales</taxon>
        <taxon>Pezizaceae</taxon>
        <taxon>Terfezia</taxon>
    </lineage>
</organism>
<keyword evidence="3" id="KW-1185">Reference proteome</keyword>
<gene>
    <name evidence="2" type="ORF">L211DRAFT_864646</name>
</gene>
<feature type="domain" description="Transposase IS30-like HTH" evidence="1">
    <location>
        <begin position="29"/>
        <end position="69"/>
    </location>
</feature>
<sequence>MSEPNLSTVQLNTLLAEPDEPVAPVTQKKRLTDFEKGKITLLYEQGCGYGQIASHIGRPKSTIQNFIQRYIERGTHANKPHPGRQKKISKFTEDAVLAFIEDDASIS</sequence>
<dbReference type="Pfam" id="PF13936">
    <property type="entry name" value="HTH_38"/>
    <property type="match status" value="1"/>
</dbReference>